<dbReference type="Pfam" id="PF04172">
    <property type="entry name" value="LrgB"/>
    <property type="match status" value="1"/>
</dbReference>
<accession>A0ABX2ZZN6</accession>
<dbReference type="InterPro" id="IPR007300">
    <property type="entry name" value="CidB/LrgB"/>
</dbReference>
<gene>
    <name evidence="7" type="ORF">BED47_01475</name>
</gene>
<keyword evidence="2" id="KW-1003">Cell membrane</keyword>
<dbReference type="RefSeq" id="WP_069032049.1">
    <property type="nucleotide sequence ID" value="NZ_MDKC01000001.1"/>
</dbReference>
<evidence type="ECO:0000256" key="6">
    <source>
        <dbReference type="SAM" id="Phobius"/>
    </source>
</evidence>
<name>A0ABX2ZZN6_9BACI</name>
<evidence type="ECO:0000313" key="8">
    <source>
        <dbReference type="Proteomes" id="UP000094580"/>
    </source>
</evidence>
<feature type="transmembrane region" description="Helical" evidence="6">
    <location>
        <begin position="133"/>
        <end position="154"/>
    </location>
</feature>
<dbReference type="PANTHER" id="PTHR30249:SF17">
    <property type="entry name" value="HOLIN-LIKE PROTEIN CIDB"/>
    <property type="match status" value="1"/>
</dbReference>
<evidence type="ECO:0000256" key="2">
    <source>
        <dbReference type="ARBA" id="ARBA00022475"/>
    </source>
</evidence>
<evidence type="ECO:0000256" key="4">
    <source>
        <dbReference type="ARBA" id="ARBA00022989"/>
    </source>
</evidence>
<evidence type="ECO:0000313" key="7">
    <source>
        <dbReference type="EMBL" id="ODG93869.1"/>
    </source>
</evidence>
<feature type="transmembrane region" description="Helical" evidence="6">
    <location>
        <begin position="62"/>
        <end position="79"/>
    </location>
</feature>
<evidence type="ECO:0000256" key="5">
    <source>
        <dbReference type="ARBA" id="ARBA00023136"/>
    </source>
</evidence>
<feature type="transmembrane region" description="Helical" evidence="6">
    <location>
        <begin position="30"/>
        <end position="50"/>
    </location>
</feature>
<keyword evidence="3 6" id="KW-0812">Transmembrane</keyword>
<protein>
    <submittedName>
        <fullName evidence="7">Uncharacterized protein</fullName>
    </submittedName>
</protein>
<evidence type="ECO:0000256" key="3">
    <source>
        <dbReference type="ARBA" id="ARBA00022692"/>
    </source>
</evidence>
<feature type="transmembrane region" description="Helical" evidence="6">
    <location>
        <begin position="207"/>
        <end position="228"/>
    </location>
</feature>
<sequence length="229" mass="24524">MKDFKSLLFILLTILCYILAKKMYAKFTYSLLIPIVTSTSVIIIILVNLHITYDSYMLGGKWINLLLGPAVVSFAYPLYEHRATLKKHCISIIVSVMAGTIVGLLSGVYLSLWLGLKKIILLSLAAKSVTTPLAMGITSMIGGIPSLTVVYVMIAGISGSMFGPAILSKLKIDHPVAIGASYGISSHGVGTAKAAEYGKIEQAISSIAMTLSAILASILIPFFIKLILK</sequence>
<organism evidence="7 8">
    <name type="scientific">Gottfriedia luciferensis</name>
    <dbReference type="NCBI Taxonomy" id="178774"/>
    <lineage>
        <taxon>Bacteria</taxon>
        <taxon>Bacillati</taxon>
        <taxon>Bacillota</taxon>
        <taxon>Bacilli</taxon>
        <taxon>Bacillales</taxon>
        <taxon>Bacillaceae</taxon>
        <taxon>Gottfriedia</taxon>
    </lineage>
</organism>
<dbReference type="Proteomes" id="UP000094580">
    <property type="component" value="Unassembled WGS sequence"/>
</dbReference>
<evidence type="ECO:0000256" key="1">
    <source>
        <dbReference type="ARBA" id="ARBA00004651"/>
    </source>
</evidence>
<proteinExistence type="predicted"/>
<dbReference type="EMBL" id="MDKC01000001">
    <property type="protein sequence ID" value="ODG93869.1"/>
    <property type="molecule type" value="Genomic_DNA"/>
</dbReference>
<keyword evidence="8" id="KW-1185">Reference proteome</keyword>
<keyword evidence="5 6" id="KW-0472">Membrane</keyword>
<keyword evidence="4 6" id="KW-1133">Transmembrane helix</keyword>
<reference evidence="7 8" key="1">
    <citation type="submission" date="2016-07" db="EMBL/GenBank/DDBJ databases">
        <authorList>
            <person name="Townsley L."/>
            <person name="Shank E.A."/>
        </authorList>
    </citation>
    <scope>NUCLEOTIDE SEQUENCE [LARGE SCALE GENOMIC DNA]</scope>
    <source>
        <strain evidence="7 8">CH01</strain>
    </source>
</reference>
<comment type="caution">
    <text evidence="7">The sequence shown here is derived from an EMBL/GenBank/DDBJ whole genome shotgun (WGS) entry which is preliminary data.</text>
</comment>
<dbReference type="PANTHER" id="PTHR30249">
    <property type="entry name" value="PUTATIVE SEROTONIN TRANSPORTER"/>
    <property type="match status" value="1"/>
</dbReference>
<comment type="subcellular location">
    <subcellularLocation>
        <location evidence="1">Cell membrane</location>
        <topology evidence="1">Multi-pass membrane protein</topology>
    </subcellularLocation>
</comment>
<feature type="transmembrane region" description="Helical" evidence="6">
    <location>
        <begin position="91"/>
        <end position="112"/>
    </location>
</feature>